<gene>
    <name evidence="2" type="ORF">K437DRAFT_266359</name>
</gene>
<proteinExistence type="predicted"/>
<dbReference type="HOGENOM" id="CLU_1125191_0_0_1"/>
<keyword evidence="3" id="KW-1185">Reference proteome</keyword>
<comment type="caution">
    <text evidence="2">The sequence shown here is derived from an EMBL/GenBank/DDBJ whole genome shotgun (WGS) entry which is preliminary data.</text>
</comment>
<evidence type="ECO:0000313" key="3">
    <source>
        <dbReference type="Proteomes" id="UP000027361"/>
    </source>
</evidence>
<accession>A0A066WFW2</accession>
<reference evidence="2 3" key="1">
    <citation type="submission" date="2014-05" db="EMBL/GenBank/DDBJ databases">
        <title>Draft genome sequence of a rare smut relative, Tilletiaria anomala UBC 951.</title>
        <authorList>
            <consortium name="DOE Joint Genome Institute"/>
            <person name="Toome M."/>
            <person name="Kuo A."/>
            <person name="Henrissat B."/>
            <person name="Lipzen A."/>
            <person name="Tritt A."/>
            <person name="Yoshinaga Y."/>
            <person name="Zane M."/>
            <person name="Barry K."/>
            <person name="Grigoriev I.V."/>
            <person name="Spatafora J.W."/>
            <person name="Aimea M.C."/>
        </authorList>
    </citation>
    <scope>NUCLEOTIDE SEQUENCE [LARGE SCALE GENOMIC DNA]</scope>
    <source>
        <strain evidence="2 3">UBC 951</strain>
    </source>
</reference>
<organism evidence="2 3">
    <name type="scientific">Tilletiaria anomala (strain ATCC 24038 / CBS 436.72 / UBC 951)</name>
    <dbReference type="NCBI Taxonomy" id="1037660"/>
    <lineage>
        <taxon>Eukaryota</taxon>
        <taxon>Fungi</taxon>
        <taxon>Dikarya</taxon>
        <taxon>Basidiomycota</taxon>
        <taxon>Ustilaginomycotina</taxon>
        <taxon>Exobasidiomycetes</taxon>
        <taxon>Georgefischeriales</taxon>
        <taxon>Tilletiariaceae</taxon>
        <taxon>Tilletiaria</taxon>
    </lineage>
</organism>
<protein>
    <submittedName>
        <fullName evidence="2">Uncharacterized protein</fullName>
    </submittedName>
</protein>
<evidence type="ECO:0000256" key="1">
    <source>
        <dbReference type="SAM" id="MobiDB-lite"/>
    </source>
</evidence>
<dbReference type="AlphaFoldDB" id="A0A066WFW2"/>
<dbReference type="InParanoid" id="A0A066WFW2"/>
<feature type="region of interest" description="Disordered" evidence="1">
    <location>
        <begin position="224"/>
        <end position="247"/>
    </location>
</feature>
<dbReference type="RefSeq" id="XP_013245530.1">
    <property type="nucleotide sequence ID" value="XM_013390076.1"/>
</dbReference>
<feature type="region of interest" description="Disordered" evidence="1">
    <location>
        <begin position="150"/>
        <end position="182"/>
    </location>
</feature>
<sequence>MSTPTPTSSSGSPFGALSTSVAASIAGASLPDGATPDGDFSTGSFSDLTPVGSVQFVTEVAAISYAQYNISAIQGVGISKAIDSPSPRRHQAPDPSMTQATTATYQYQVQSFSIESGTRGKTCYIGWQLDDNLSGNVPITAVDSLCHHQHRQGRASAGHPGDPDPAFARGGGDPGFETGSLTNWGVTGARNVHSSTHAAKMTVNAGYANAAILGQSFNAAGAATRSADHSATPSIDTEQGHISLVED</sequence>
<dbReference type="GeneID" id="25265853"/>
<evidence type="ECO:0000313" key="2">
    <source>
        <dbReference type="EMBL" id="KDN52691.1"/>
    </source>
</evidence>
<dbReference type="EMBL" id="JMSN01000007">
    <property type="protein sequence ID" value="KDN52691.1"/>
    <property type="molecule type" value="Genomic_DNA"/>
</dbReference>
<name>A0A066WFW2_TILAU</name>
<dbReference type="Proteomes" id="UP000027361">
    <property type="component" value="Unassembled WGS sequence"/>
</dbReference>